<dbReference type="OrthoDB" id="10737at2157"/>
<comment type="function">
    <text evidence="6">Forms part of the polypeptide exit tunnel.</text>
</comment>
<evidence type="ECO:0000313" key="7">
    <source>
        <dbReference type="EMBL" id="MBP2200860.1"/>
    </source>
</evidence>
<comment type="subunit">
    <text evidence="6">Part of the 50S ribosomal subunit.</text>
</comment>
<sequence>MNAKIFNLDGSEKGEVEIPSVFNTEYRPDLIKRAVISSLTAKLQPKGSNLLAGHRTSAKSIGKGHGRARVRRTAQGGAAFVPQAVGGRRAHGPKVEKILLERINRKERLKALQSAIAASANVEIVKARGHIIPDVPALPLIVSEEFESITKTKDALEVFKALKLDSDLARAKDGISIKAGRGKLRGRKYKKPRSVLVVVSKACDAVKASKNVPGVDVITADDLGTMHIAPGTAAGRLTLWTEGAIEALKEKFE</sequence>
<dbReference type="PANTHER" id="PTHR19431">
    <property type="entry name" value="60S RIBOSOMAL PROTEIN L4"/>
    <property type="match status" value="1"/>
</dbReference>
<dbReference type="InterPro" id="IPR002136">
    <property type="entry name" value="Ribosomal_uL4"/>
</dbReference>
<keyword evidence="4 6" id="KW-0689">Ribosomal protein</keyword>
<accession>A0A8J7RG07</accession>
<dbReference type="InterPro" id="IPR019970">
    <property type="entry name" value="Ribosomall_uL4-arc"/>
</dbReference>
<protein>
    <recommendedName>
        <fullName evidence="6">Large ribosomal subunit protein uL4</fullName>
    </recommendedName>
</protein>
<dbReference type="InterPro" id="IPR045240">
    <property type="entry name" value="Ribosomal_uL4_euk/arch"/>
</dbReference>
<proteinExistence type="inferred from homology"/>
<evidence type="ECO:0000256" key="1">
    <source>
        <dbReference type="ARBA" id="ARBA00010528"/>
    </source>
</evidence>
<comment type="caution">
    <text evidence="7">The sequence shown here is derived from an EMBL/GenBank/DDBJ whole genome shotgun (WGS) entry which is preliminary data.</text>
</comment>
<dbReference type="AlphaFoldDB" id="A0A8J7RG07"/>
<keyword evidence="2 6" id="KW-0699">rRNA-binding</keyword>
<dbReference type="GO" id="GO:1990904">
    <property type="term" value="C:ribonucleoprotein complex"/>
    <property type="evidence" value="ECO:0007669"/>
    <property type="project" value="UniProtKB-KW"/>
</dbReference>
<dbReference type="InterPro" id="IPR013000">
    <property type="entry name" value="Ribosomal_uL4_euk/arc_CS"/>
</dbReference>
<dbReference type="GO" id="GO:0003735">
    <property type="term" value="F:structural constituent of ribosome"/>
    <property type="evidence" value="ECO:0007669"/>
    <property type="project" value="InterPro"/>
</dbReference>
<comment type="function">
    <text evidence="6">One of the primary rRNA binding proteins, this protein initially binds near the 5'-end of the 23S rRNA. It is important during the early stages of 50S assembly. It makes multiple contacts with different domains of the 23S rRNA in the assembled 50S subunit and ribosome.</text>
</comment>
<organism evidence="7 8">
    <name type="scientific">Methanococcus voltae</name>
    <dbReference type="NCBI Taxonomy" id="2188"/>
    <lineage>
        <taxon>Archaea</taxon>
        <taxon>Methanobacteriati</taxon>
        <taxon>Methanobacteriota</taxon>
        <taxon>Methanomada group</taxon>
        <taxon>Methanococci</taxon>
        <taxon>Methanococcales</taxon>
        <taxon>Methanococcaceae</taxon>
        <taxon>Methanococcus</taxon>
    </lineage>
</organism>
<reference evidence="7" key="1">
    <citation type="submission" date="2021-03" db="EMBL/GenBank/DDBJ databases">
        <title>Genomic Encyclopedia of Type Strains, Phase IV (KMG-V): Genome sequencing to study the core and pangenomes of soil and plant-associated prokaryotes.</title>
        <authorList>
            <person name="Whitman W."/>
        </authorList>
    </citation>
    <scope>NUCLEOTIDE SEQUENCE</scope>
    <source>
        <strain evidence="7">C4</strain>
    </source>
</reference>
<evidence type="ECO:0000256" key="5">
    <source>
        <dbReference type="ARBA" id="ARBA00023274"/>
    </source>
</evidence>
<evidence type="ECO:0000256" key="2">
    <source>
        <dbReference type="ARBA" id="ARBA00022730"/>
    </source>
</evidence>
<dbReference type="Pfam" id="PF00573">
    <property type="entry name" value="Ribosomal_L4"/>
    <property type="match status" value="1"/>
</dbReference>
<evidence type="ECO:0000256" key="4">
    <source>
        <dbReference type="ARBA" id="ARBA00022980"/>
    </source>
</evidence>
<dbReference type="Gene3D" id="3.40.1370.10">
    <property type="match status" value="1"/>
</dbReference>
<comment type="similarity">
    <text evidence="1 6">Belongs to the universal ribosomal protein uL4 family.</text>
</comment>
<evidence type="ECO:0000313" key="8">
    <source>
        <dbReference type="Proteomes" id="UP000740329"/>
    </source>
</evidence>
<evidence type="ECO:0000256" key="6">
    <source>
        <dbReference type="HAMAP-Rule" id="MF_01328"/>
    </source>
</evidence>
<dbReference type="NCBIfam" id="TIGR03672">
    <property type="entry name" value="rpl4p_arch"/>
    <property type="match status" value="1"/>
</dbReference>
<keyword evidence="3 6" id="KW-0694">RNA-binding</keyword>
<dbReference type="PROSITE" id="PS00939">
    <property type="entry name" value="RIBOSOMAL_L1E"/>
    <property type="match status" value="1"/>
</dbReference>
<dbReference type="Proteomes" id="UP000740329">
    <property type="component" value="Unassembled WGS sequence"/>
</dbReference>
<dbReference type="EMBL" id="JAGGMV010000001">
    <property type="protein sequence ID" value="MBP2200860.1"/>
    <property type="molecule type" value="Genomic_DNA"/>
</dbReference>
<evidence type="ECO:0000256" key="3">
    <source>
        <dbReference type="ARBA" id="ARBA00022884"/>
    </source>
</evidence>
<dbReference type="GO" id="GO:0006412">
    <property type="term" value="P:translation"/>
    <property type="evidence" value="ECO:0007669"/>
    <property type="project" value="UniProtKB-UniRule"/>
</dbReference>
<dbReference type="HAMAP" id="MF_01328_A">
    <property type="entry name" value="Ribosomal_uL4_A"/>
    <property type="match status" value="1"/>
</dbReference>
<dbReference type="SUPFAM" id="SSF52166">
    <property type="entry name" value="Ribosomal protein L4"/>
    <property type="match status" value="1"/>
</dbReference>
<gene>
    <name evidence="6" type="primary">rpl4</name>
    <name evidence="7" type="ORF">J3E07_000258</name>
</gene>
<dbReference type="GO" id="GO:0019843">
    <property type="term" value="F:rRNA binding"/>
    <property type="evidence" value="ECO:0007669"/>
    <property type="project" value="UniProtKB-UniRule"/>
</dbReference>
<dbReference type="RefSeq" id="WP_209590229.1">
    <property type="nucleotide sequence ID" value="NZ_JAGGMU010000001.1"/>
</dbReference>
<keyword evidence="5 6" id="KW-0687">Ribonucleoprotein</keyword>
<dbReference type="GO" id="GO:0005840">
    <property type="term" value="C:ribosome"/>
    <property type="evidence" value="ECO:0007669"/>
    <property type="project" value="UniProtKB-KW"/>
</dbReference>
<name>A0A8J7RG07_METVO</name>
<dbReference type="InterPro" id="IPR023574">
    <property type="entry name" value="Ribosomal_uL4_dom_sf"/>
</dbReference>